<sequence>MTDSLMKNGGLALKMMQAQGWQEGQGLGKSNHGVCEPVKASMKFDQSGLGHDRAQEFTHHWWDIAFNKAAQTIQVTQDEHGELNLNMERKLTKKEKQTRKRKAKRDMYAQFVQAATLSNGDLVATCPESDVSGDEQDEAEAEARDRLAQAKALNLLTDEELFQACGGLTAHKGARHGHNMTAKHNRVAAMEAQYMADMAAKAAQLPRAQNGTPPTSTPHLGGPNLLAEEGKKKKKKKAKKSQKELVEPVVEAKLSVMSPPATEVIKRKKRKRDVLTEETVDQAPLAEGSAKKKKKKKKSKKIPTN</sequence>
<evidence type="ECO:0000256" key="2">
    <source>
        <dbReference type="SAM" id="MobiDB-lite"/>
    </source>
</evidence>
<evidence type="ECO:0000313" key="5">
    <source>
        <dbReference type="Proteomes" id="UP000318571"/>
    </source>
</evidence>
<dbReference type="PANTHER" id="PTHR23149:SF9">
    <property type="entry name" value="G PATCH DOMAIN-CONTAINING PROTEIN 4"/>
    <property type="match status" value="1"/>
</dbReference>
<dbReference type="OMA" id="MGDNAGE"/>
<dbReference type="InterPro" id="IPR050656">
    <property type="entry name" value="PINX1"/>
</dbReference>
<keyword evidence="5" id="KW-1185">Reference proteome</keyword>
<proteinExistence type="predicted"/>
<dbReference type="Pfam" id="PF01585">
    <property type="entry name" value="G-patch"/>
    <property type="match status" value="1"/>
</dbReference>
<protein>
    <recommendedName>
        <fullName evidence="1">G patch domain-containing protein 4</fullName>
    </recommendedName>
</protein>
<feature type="domain" description="G-patch" evidence="3">
    <location>
        <begin position="8"/>
        <end position="54"/>
    </location>
</feature>
<dbReference type="GO" id="GO:0005730">
    <property type="term" value="C:nucleolus"/>
    <property type="evidence" value="ECO:0007669"/>
    <property type="project" value="TreeGrafter"/>
</dbReference>
<dbReference type="Proteomes" id="UP000318571">
    <property type="component" value="Chromosome 11"/>
</dbReference>
<dbReference type="STRING" id="6832.A0A553PM70"/>
<organism evidence="4 5">
    <name type="scientific">Tigriopus californicus</name>
    <name type="common">Marine copepod</name>
    <dbReference type="NCBI Taxonomy" id="6832"/>
    <lineage>
        <taxon>Eukaryota</taxon>
        <taxon>Metazoa</taxon>
        <taxon>Ecdysozoa</taxon>
        <taxon>Arthropoda</taxon>
        <taxon>Crustacea</taxon>
        <taxon>Multicrustacea</taxon>
        <taxon>Hexanauplia</taxon>
        <taxon>Copepoda</taxon>
        <taxon>Harpacticoida</taxon>
        <taxon>Harpacticidae</taxon>
        <taxon>Tigriopus</taxon>
    </lineage>
</organism>
<dbReference type="GO" id="GO:0003676">
    <property type="term" value="F:nucleic acid binding"/>
    <property type="evidence" value="ECO:0007669"/>
    <property type="project" value="InterPro"/>
</dbReference>
<feature type="compositionally biased region" description="Polar residues" evidence="2">
    <location>
        <begin position="207"/>
        <end position="218"/>
    </location>
</feature>
<dbReference type="EMBL" id="VCGU01000003">
    <property type="protein sequence ID" value="TRY78767.1"/>
    <property type="molecule type" value="Genomic_DNA"/>
</dbReference>
<feature type="compositionally biased region" description="Basic residues" evidence="2">
    <location>
        <begin position="291"/>
        <end position="305"/>
    </location>
</feature>
<evidence type="ECO:0000259" key="3">
    <source>
        <dbReference type="PROSITE" id="PS50174"/>
    </source>
</evidence>
<comment type="caution">
    <text evidence="4">The sequence shown here is derived from an EMBL/GenBank/DDBJ whole genome shotgun (WGS) entry which is preliminary data.</text>
</comment>
<reference evidence="4 5" key="1">
    <citation type="journal article" date="2018" name="Nat. Ecol. Evol.">
        <title>Genomic signatures of mitonuclear coevolution across populations of Tigriopus californicus.</title>
        <authorList>
            <person name="Barreto F.S."/>
            <person name="Watson E.T."/>
            <person name="Lima T.G."/>
            <person name="Willett C.S."/>
            <person name="Edmands S."/>
            <person name="Li W."/>
            <person name="Burton R.S."/>
        </authorList>
    </citation>
    <scope>NUCLEOTIDE SEQUENCE [LARGE SCALE GENOMIC DNA]</scope>
    <source>
        <strain evidence="4 5">San Diego</strain>
    </source>
</reference>
<dbReference type="AlphaFoldDB" id="A0A553PM70"/>
<dbReference type="PANTHER" id="PTHR23149">
    <property type="entry name" value="G PATCH DOMAIN CONTAINING PROTEIN"/>
    <property type="match status" value="1"/>
</dbReference>
<feature type="region of interest" description="Disordered" evidence="2">
    <location>
        <begin position="203"/>
        <end position="305"/>
    </location>
</feature>
<dbReference type="PROSITE" id="PS50174">
    <property type="entry name" value="G_PATCH"/>
    <property type="match status" value="1"/>
</dbReference>
<dbReference type="InterPro" id="IPR000467">
    <property type="entry name" value="G_patch_dom"/>
</dbReference>
<name>A0A553PM70_TIGCA</name>
<dbReference type="OrthoDB" id="10019757at2759"/>
<accession>A0A553PM70</accession>
<dbReference type="SMART" id="SM00443">
    <property type="entry name" value="G_patch"/>
    <property type="match status" value="1"/>
</dbReference>
<evidence type="ECO:0000313" key="4">
    <source>
        <dbReference type="EMBL" id="TRY78767.1"/>
    </source>
</evidence>
<evidence type="ECO:0000256" key="1">
    <source>
        <dbReference type="ARBA" id="ARBA00040365"/>
    </source>
</evidence>
<gene>
    <name evidence="4" type="ORF">TCAL_12691</name>
</gene>